<evidence type="ECO:0000313" key="7">
    <source>
        <dbReference type="EMBL" id="MFD2096573.1"/>
    </source>
</evidence>
<evidence type="ECO:0000256" key="4">
    <source>
        <dbReference type="ARBA" id="ARBA00023136"/>
    </source>
</evidence>
<feature type="transmembrane region" description="Helical" evidence="5">
    <location>
        <begin position="35"/>
        <end position="54"/>
    </location>
</feature>
<evidence type="ECO:0000256" key="5">
    <source>
        <dbReference type="SAM" id="Phobius"/>
    </source>
</evidence>
<organism evidence="7 8">
    <name type="scientific">Corallincola platygyrae</name>
    <dbReference type="NCBI Taxonomy" id="1193278"/>
    <lineage>
        <taxon>Bacteria</taxon>
        <taxon>Pseudomonadati</taxon>
        <taxon>Pseudomonadota</taxon>
        <taxon>Gammaproteobacteria</taxon>
        <taxon>Alteromonadales</taxon>
        <taxon>Psychromonadaceae</taxon>
        <taxon>Corallincola</taxon>
    </lineage>
</organism>
<keyword evidence="2 5" id="KW-0812">Transmembrane</keyword>
<comment type="subcellular location">
    <subcellularLocation>
        <location evidence="1">Membrane</location>
        <topology evidence="1">Multi-pass membrane protein</topology>
    </subcellularLocation>
</comment>
<protein>
    <submittedName>
        <fullName evidence="7">NnrU family protein</fullName>
    </submittedName>
</protein>
<feature type="transmembrane region" description="Helical" evidence="5">
    <location>
        <begin position="161"/>
        <end position="188"/>
    </location>
</feature>
<evidence type="ECO:0000259" key="6">
    <source>
        <dbReference type="Pfam" id="PF07298"/>
    </source>
</evidence>
<gene>
    <name evidence="7" type="ORF">ACFSJ3_11315</name>
</gene>
<dbReference type="Pfam" id="PF07298">
    <property type="entry name" value="NnrU"/>
    <property type="match status" value="1"/>
</dbReference>
<reference evidence="8" key="1">
    <citation type="journal article" date="2019" name="Int. J. Syst. Evol. Microbiol.">
        <title>The Global Catalogue of Microorganisms (GCM) 10K type strain sequencing project: providing services to taxonomists for standard genome sequencing and annotation.</title>
        <authorList>
            <consortium name="The Broad Institute Genomics Platform"/>
            <consortium name="The Broad Institute Genome Sequencing Center for Infectious Disease"/>
            <person name="Wu L."/>
            <person name="Ma J."/>
        </authorList>
    </citation>
    <scope>NUCLEOTIDE SEQUENCE [LARGE SCALE GENOMIC DNA]</scope>
    <source>
        <strain evidence="8">CGMCC 1.10992</strain>
    </source>
</reference>
<feature type="transmembrane region" description="Helical" evidence="5">
    <location>
        <begin position="122"/>
        <end position="140"/>
    </location>
</feature>
<evidence type="ECO:0000256" key="3">
    <source>
        <dbReference type="ARBA" id="ARBA00022989"/>
    </source>
</evidence>
<dbReference type="RefSeq" id="WP_345339038.1">
    <property type="nucleotide sequence ID" value="NZ_BAABLI010000008.1"/>
</dbReference>
<evidence type="ECO:0000256" key="2">
    <source>
        <dbReference type="ARBA" id="ARBA00022692"/>
    </source>
</evidence>
<feature type="domain" description="NnrU" evidence="6">
    <location>
        <begin position="4"/>
        <end position="184"/>
    </location>
</feature>
<accession>A0ABW4XN80</accession>
<evidence type="ECO:0000313" key="8">
    <source>
        <dbReference type="Proteomes" id="UP001597380"/>
    </source>
</evidence>
<evidence type="ECO:0000256" key="1">
    <source>
        <dbReference type="ARBA" id="ARBA00004141"/>
    </source>
</evidence>
<keyword evidence="4 5" id="KW-0472">Membrane</keyword>
<dbReference type="EMBL" id="JBHUHT010000012">
    <property type="protein sequence ID" value="MFD2096573.1"/>
    <property type="molecule type" value="Genomic_DNA"/>
</dbReference>
<feature type="transmembrane region" description="Helical" evidence="5">
    <location>
        <begin position="74"/>
        <end position="93"/>
    </location>
</feature>
<comment type="caution">
    <text evidence="7">The sequence shown here is derived from an EMBL/GenBank/DDBJ whole genome shotgun (WGS) entry which is preliminary data.</text>
</comment>
<name>A0ABW4XN80_9GAMM</name>
<keyword evidence="3 5" id="KW-1133">Transmembrane helix</keyword>
<keyword evidence="8" id="KW-1185">Reference proteome</keyword>
<proteinExistence type="predicted"/>
<dbReference type="InterPro" id="IPR009915">
    <property type="entry name" value="NnrU_dom"/>
</dbReference>
<sequence length="189" mass="21070">MTFLIAGLILFFALHMIPHQPKLKLELIRQLGTRIYLATFTLLSLAGLALIIYGKATAAFVPLWEPPWYGVLRHLTYAFNLIFCILLMAVFIPCNIRRRLHHPMLIGFACWGWGHLLVNGDLASLLLFGSFAIYATYSVYSAIQRLKICELPPQPNWRDAVVVAIGAVMYSVMVQLHGALYGVALVAAG</sequence>
<dbReference type="Proteomes" id="UP001597380">
    <property type="component" value="Unassembled WGS sequence"/>
</dbReference>